<dbReference type="Pfam" id="PF14223">
    <property type="entry name" value="Retrotran_gag_2"/>
    <property type="match status" value="1"/>
</dbReference>
<evidence type="ECO:0000259" key="7">
    <source>
        <dbReference type="PROSITE" id="PS50158"/>
    </source>
</evidence>
<dbReference type="EMBL" id="JBCGBO010000002">
    <property type="protein sequence ID" value="KAK9221168.1"/>
    <property type="molecule type" value="Genomic_DNA"/>
</dbReference>
<evidence type="ECO:0000256" key="4">
    <source>
        <dbReference type="ARBA" id="ARBA00022801"/>
    </source>
</evidence>
<feature type="compositionally biased region" description="Basic residues" evidence="6">
    <location>
        <begin position="212"/>
        <end position="223"/>
    </location>
</feature>
<dbReference type="PROSITE" id="PS50158">
    <property type="entry name" value="ZF_CCHC"/>
    <property type="match status" value="1"/>
</dbReference>
<evidence type="ECO:0000313" key="9">
    <source>
        <dbReference type="EMBL" id="KAK9221168.1"/>
    </source>
</evidence>
<feature type="compositionally biased region" description="Basic and acidic residues" evidence="6">
    <location>
        <begin position="178"/>
        <end position="211"/>
    </location>
</feature>
<dbReference type="Pfam" id="PF22936">
    <property type="entry name" value="Pol_BBD"/>
    <property type="match status" value="1"/>
</dbReference>
<accession>A0AAP0MQ30</accession>
<feature type="region of interest" description="Disordered" evidence="6">
    <location>
        <begin position="732"/>
        <end position="759"/>
    </location>
</feature>
<dbReference type="InterPro" id="IPR001584">
    <property type="entry name" value="Integrase_cat-core"/>
</dbReference>
<dbReference type="InterPro" id="IPR001878">
    <property type="entry name" value="Znf_CCHC"/>
</dbReference>
<dbReference type="GO" id="GO:0004190">
    <property type="term" value="F:aspartic-type endopeptidase activity"/>
    <property type="evidence" value="ECO:0007669"/>
    <property type="project" value="UniProtKB-KW"/>
</dbReference>
<dbReference type="Pfam" id="PF13976">
    <property type="entry name" value="gag_pre-integrs"/>
    <property type="match status" value="1"/>
</dbReference>
<evidence type="ECO:0000313" key="10">
    <source>
        <dbReference type="Proteomes" id="UP001428341"/>
    </source>
</evidence>
<feature type="domain" description="Integrase catalytic" evidence="8">
    <location>
        <begin position="466"/>
        <end position="637"/>
    </location>
</feature>
<gene>
    <name evidence="9" type="ORF">WN944_009593</name>
</gene>
<evidence type="ECO:0000256" key="6">
    <source>
        <dbReference type="SAM" id="MobiDB-lite"/>
    </source>
</evidence>
<dbReference type="InterPro" id="IPR025724">
    <property type="entry name" value="GAG-pre-integrase_dom"/>
</dbReference>
<feature type="region of interest" description="Disordered" evidence="6">
    <location>
        <begin position="240"/>
        <end position="267"/>
    </location>
</feature>
<keyword evidence="10" id="KW-1185">Reference proteome</keyword>
<dbReference type="SMART" id="SM00343">
    <property type="entry name" value="ZnF_C2HC"/>
    <property type="match status" value="1"/>
</dbReference>
<dbReference type="InterPro" id="IPR057670">
    <property type="entry name" value="SH3_retrovirus"/>
</dbReference>
<feature type="compositionally biased region" description="Basic and acidic residues" evidence="6">
    <location>
        <begin position="240"/>
        <end position="256"/>
    </location>
</feature>
<feature type="region of interest" description="Disordered" evidence="6">
    <location>
        <begin position="178"/>
        <end position="223"/>
    </location>
</feature>
<dbReference type="Pfam" id="PF07727">
    <property type="entry name" value="RVT_2"/>
    <property type="match status" value="1"/>
</dbReference>
<dbReference type="GO" id="GO:0006508">
    <property type="term" value="P:proteolysis"/>
    <property type="evidence" value="ECO:0007669"/>
    <property type="project" value="UniProtKB-KW"/>
</dbReference>
<keyword evidence="5" id="KW-0863">Zinc-finger</keyword>
<protein>
    <submittedName>
        <fullName evidence="9">Uncharacterized protein</fullName>
    </submittedName>
</protein>
<dbReference type="InterPro" id="IPR043502">
    <property type="entry name" value="DNA/RNA_pol_sf"/>
</dbReference>
<keyword evidence="3" id="KW-0064">Aspartyl protease</keyword>
<dbReference type="PROSITE" id="PS50994">
    <property type="entry name" value="INTEGRASE"/>
    <property type="match status" value="1"/>
</dbReference>
<dbReference type="SUPFAM" id="SSF56672">
    <property type="entry name" value="DNA/RNA polymerases"/>
    <property type="match status" value="1"/>
</dbReference>
<proteinExistence type="predicted"/>
<dbReference type="Pfam" id="PF00665">
    <property type="entry name" value="rve"/>
    <property type="match status" value="1"/>
</dbReference>
<dbReference type="SUPFAM" id="SSF57756">
    <property type="entry name" value="Retrovirus zinc finger-like domains"/>
    <property type="match status" value="1"/>
</dbReference>
<reference evidence="9 10" key="1">
    <citation type="submission" date="2024-05" db="EMBL/GenBank/DDBJ databases">
        <title>Haplotype-resolved chromosome-level genome assembly of Huyou (Citrus changshanensis).</title>
        <authorList>
            <person name="Miao C."/>
            <person name="Chen W."/>
            <person name="Wu Y."/>
            <person name="Wang L."/>
            <person name="Zhao S."/>
            <person name="Grierson D."/>
            <person name="Xu C."/>
            <person name="Chen K."/>
        </authorList>
    </citation>
    <scope>NUCLEOTIDE SEQUENCE [LARGE SCALE GENOMIC DNA]</scope>
    <source>
        <strain evidence="9">01-14</strain>
        <tissue evidence="9">Leaf</tissue>
    </source>
</reference>
<dbReference type="PANTHER" id="PTHR42648">
    <property type="entry name" value="TRANSPOSASE, PUTATIVE-RELATED"/>
    <property type="match status" value="1"/>
</dbReference>
<feature type="compositionally biased region" description="Acidic residues" evidence="6">
    <location>
        <begin position="741"/>
        <end position="754"/>
    </location>
</feature>
<dbReference type="PANTHER" id="PTHR42648:SF28">
    <property type="entry name" value="TRANSPOSON-ENCODED PROTEIN WITH RIBONUCLEASE H-LIKE AND RETROVIRUS ZINC FINGER-LIKE DOMAINS"/>
    <property type="match status" value="1"/>
</dbReference>
<feature type="domain" description="CCHC-type" evidence="7">
    <location>
        <begin position="227"/>
        <end position="243"/>
    </location>
</feature>
<dbReference type="GO" id="GO:0003676">
    <property type="term" value="F:nucleic acid binding"/>
    <property type="evidence" value="ECO:0007669"/>
    <property type="project" value="InterPro"/>
</dbReference>
<dbReference type="InterPro" id="IPR012337">
    <property type="entry name" value="RNaseH-like_sf"/>
</dbReference>
<dbReference type="InterPro" id="IPR039537">
    <property type="entry name" value="Retrotran_Ty1/copia-like"/>
</dbReference>
<dbReference type="InterPro" id="IPR036397">
    <property type="entry name" value="RNaseH_sf"/>
</dbReference>
<evidence type="ECO:0000256" key="3">
    <source>
        <dbReference type="ARBA" id="ARBA00022750"/>
    </source>
</evidence>
<dbReference type="InterPro" id="IPR013103">
    <property type="entry name" value="RVT_2"/>
</dbReference>
<dbReference type="Gene3D" id="4.10.60.10">
    <property type="entry name" value="Zinc finger, CCHC-type"/>
    <property type="match status" value="1"/>
</dbReference>
<sequence>MATSKFQVEKFTGENDFHLWRLKMRALLVHQGLEETLGDPRSEKKPSKLSEEEMQEALDKAHSTLILSLGDGVLREVGDQTTAAGLWKKLEDLYTKKSLTKRLCTKKRLYTLQMEEGSSLANHIDHFNRIILDLEDINVKLEDEDKAIILLSSLPPSYEHFVDTLLYGRQSITMADVKDSLSSKEVTRKSEVKDGEGLTARGRPEKKDYSNKNRKRSKSKSKNKNLKCFQCHKEGHFKKDCPERKNKDRDGPKKNGDAAVASDEKDDEGYDSAGVLLVTGTQTNGKWVLDSGCTYHMCPDKNLFSSYRVFNGGEVMMGNNSLCKVVGLGTIRLKMFDGVIRELSEVRHVPELKRNLISLGILDQIGCIIKMESGVMKIIRGSMVIMKGAKNNGLYVLQGTAITGDVSVSTSMNPNKTLMWHMRLGHMSERGMKILEKQGVLGDDKIGPVEFCEVCVLGKSSRTSFKTAVHKTKGTLDYIHSDLWGPAQTTSLGGAKYFLSLIDDYSRMVWVYILKSKTEVFEKFKQWKALVETQTCRKVKRLRTDNGLEFCNQLFNDFCAQNGVVRHKTVRHTPQQNGLAERMNRTLMDKVRCLLIHSKLPQSLWAETLMTACYLVNRSPSSGIDFKTPVEMWSGRAANYSDLKIFGCPAFAHIKQGKLEPRALKCVFLGYPEGVKGYRLWCTDLKPPRCIVSRDVVFNEQEMLKSYVQKLENSDKDTGVLRDQIKVELTGKSGDTTSYEASEDEERDTEDSDGISEKQTTLHDYQLARDRERREIRAPKKYAYADLIAYALTAAHELDYDEPKTYKEAVSGKNADQWLKAMKEEMDSLYKNDTWTLVKKPDKKKVVGCKWVYKLKQGITGVEPVRFKVRLVAKGFTQKEGIDFTEVFSPVVRHASIRIILSLVAVNNMHLEQMDVKTAFLHGELQEYIVMAQPEGFTDKSKADWVCHLKKSLYGLKQSPRQWYLRFDSFMLEQKFQRCNLDCCVYFREDSGMMVYLVLYVDDMLIASVSMSLIEDLKQKLKGEFDMKDLGPAKKILGMQLYRDRKAGTLFLSQEGYIRRVIDKFGMASSKPVQTPLAPHFRLSDQLCPKTEAEISEMMNIPYASVVGCLMYAMVLTRPDLSYAVSVVSRYMANPGKEHWRAVKWILRYLNGTATYGLMYGGPRQDDSQIVGYVDSDYAGDLDRRRSLTGYLFTLNNCTVNWKAQLQSVVALSTTEAEYTAAAEAVKEAIWLKGMLKELGIDQRSIVINCDSQSAICLSKNQTHHERTKHIDIKLHFIRLEVLRATVKLQKIHTDKNVADILTKPVTTAKFKLCLELAGIWNNKLSQVTAEYTERLCGLGYSFPTAEMLLVIPFALTNTSKLVESREDFVKSPGKMGISSGAA</sequence>
<dbReference type="Pfam" id="PF25597">
    <property type="entry name" value="SH3_retrovirus"/>
    <property type="match status" value="1"/>
</dbReference>
<dbReference type="GO" id="GO:0008270">
    <property type="term" value="F:zinc ion binding"/>
    <property type="evidence" value="ECO:0007669"/>
    <property type="project" value="UniProtKB-KW"/>
</dbReference>
<evidence type="ECO:0000256" key="1">
    <source>
        <dbReference type="ARBA" id="ARBA00022670"/>
    </source>
</evidence>
<dbReference type="Gene3D" id="3.30.420.10">
    <property type="entry name" value="Ribonuclease H-like superfamily/Ribonuclease H"/>
    <property type="match status" value="1"/>
</dbReference>
<keyword evidence="1" id="KW-0645">Protease</keyword>
<evidence type="ECO:0000256" key="2">
    <source>
        <dbReference type="ARBA" id="ARBA00022723"/>
    </source>
</evidence>
<dbReference type="InterPro" id="IPR054722">
    <property type="entry name" value="PolX-like_BBD"/>
</dbReference>
<comment type="caution">
    <text evidence="9">The sequence shown here is derived from an EMBL/GenBank/DDBJ whole genome shotgun (WGS) entry which is preliminary data.</text>
</comment>
<evidence type="ECO:0000259" key="8">
    <source>
        <dbReference type="PROSITE" id="PS50994"/>
    </source>
</evidence>
<dbReference type="Proteomes" id="UP001428341">
    <property type="component" value="Unassembled WGS sequence"/>
</dbReference>
<keyword evidence="4" id="KW-0378">Hydrolase</keyword>
<evidence type="ECO:0000256" key="5">
    <source>
        <dbReference type="PROSITE-ProRule" id="PRU00047"/>
    </source>
</evidence>
<dbReference type="InterPro" id="IPR036875">
    <property type="entry name" value="Znf_CCHC_sf"/>
</dbReference>
<dbReference type="SUPFAM" id="SSF53098">
    <property type="entry name" value="Ribonuclease H-like"/>
    <property type="match status" value="1"/>
</dbReference>
<name>A0AAP0MQ30_9ROSI</name>
<dbReference type="GO" id="GO:0015074">
    <property type="term" value="P:DNA integration"/>
    <property type="evidence" value="ECO:0007669"/>
    <property type="project" value="InterPro"/>
</dbReference>
<dbReference type="CDD" id="cd09272">
    <property type="entry name" value="RNase_HI_RT_Ty1"/>
    <property type="match status" value="1"/>
</dbReference>
<keyword evidence="5" id="KW-0862">Zinc</keyword>
<keyword evidence="2" id="KW-0479">Metal-binding</keyword>
<organism evidence="9 10">
    <name type="scientific">Citrus x changshan-huyou</name>
    <dbReference type="NCBI Taxonomy" id="2935761"/>
    <lineage>
        <taxon>Eukaryota</taxon>
        <taxon>Viridiplantae</taxon>
        <taxon>Streptophyta</taxon>
        <taxon>Embryophyta</taxon>
        <taxon>Tracheophyta</taxon>
        <taxon>Spermatophyta</taxon>
        <taxon>Magnoliopsida</taxon>
        <taxon>eudicotyledons</taxon>
        <taxon>Gunneridae</taxon>
        <taxon>Pentapetalae</taxon>
        <taxon>rosids</taxon>
        <taxon>malvids</taxon>
        <taxon>Sapindales</taxon>
        <taxon>Rutaceae</taxon>
        <taxon>Aurantioideae</taxon>
        <taxon>Citrus</taxon>
    </lineage>
</organism>